<feature type="chain" id="PRO_5003408077" description="CS domain-containing protein" evidence="2">
    <location>
        <begin position="18"/>
        <end position="322"/>
    </location>
</feature>
<dbReference type="AlphaFoldDB" id="G0R575"/>
<dbReference type="OMA" id="KCWFNVT"/>
<dbReference type="Proteomes" id="UP000008983">
    <property type="component" value="Unassembled WGS sequence"/>
</dbReference>
<feature type="compositionally biased region" description="Low complexity" evidence="1">
    <location>
        <begin position="307"/>
        <end position="316"/>
    </location>
</feature>
<dbReference type="InterPro" id="IPR007052">
    <property type="entry name" value="CS_dom"/>
</dbReference>
<feature type="compositionally biased region" description="Low complexity" evidence="1">
    <location>
        <begin position="279"/>
        <end position="293"/>
    </location>
</feature>
<dbReference type="eggNOG" id="ENOG502S7YS">
    <property type="taxonomic scope" value="Eukaryota"/>
</dbReference>
<name>G0R575_ICHMU</name>
<gene>
    <name evidence="4" type="ORF">IMG5_196690</name>
</gene>
<dbReference type="Gene3D" id="2.60.40.790">
    <property type="match status" value="1"/>
</dbReference>
<reference evidence="4 5" key="1">
    <citation type="submission" date="2011-07" db="EMBL/GenBank/DDBJ databases">
        <authorList>
            <person name="Coyne R."/>
            <person name="Brami D."/>
            <person name="Johnson J."/>
            <person name="Hostetler J."/>
            <person name="Hannick L."/>
            <person name="Clark T."/>
            <person name="Cassidy-Hanley D."/>
            <person name="Inman J."/>
        </authorList>
    </citation>
    <scope>NUCLEOTIDE SEQUENCE [LARGE SCALE GENOMIC DNA]</scope>
    <source>
        <strain evidence="4 5">G5</strain>
    </source>
</reference>
<dbReference type="EMBL" id="GL984361">
    <property type="protein sequence ID" value="EGR27399.1"/>
    <property type="molecule type" value="Genomic_DNA"/>
</dbReference>
<feature type="region of interest" description="Disordered" evidence="1">
    <location>
        <begin position="251"/>
        <end position="322"/>
    </location>
</feature>
<feature type="compositionally biased region" description="Basic and acidic residues" evidence="1">
    <location>
        <begin position="260"/>
        <end position="272"/>
    </location>
</feature>
<protein>
    <recommendedName>
        <fullName evidence="3">CS domain-containing protein</fullName>
    </recommendedName>
</protein>
<organism evidence="4 5">
    <name type="scientific">Ichthyophthirius multifiliis</name>
    <name type="common">White spot disease agent</name>
    <name type="synonym">Ich</name>
    <dbReference type="NCBI Taxonomy" id="5932"/>
    <lineage>
        <taxon>Eukaryota</taxon>
        <taxon>Sar</taxon>
        <taxon>Alveolata</taxon>
        <taxon>Ciliophora</taxon>
        <taxon>Intramacronucleata</taxon>
        <taxon>Oligohymenophorea</taxon>
        <taxon>Hymenostomatida</taxon>
        <taxon>Ophryoglenina</taxon>
        <taxon>Ichthyophthirius</taxon>
    </lineage>
</organism>
<dbReference type="InterPro" id="IPR008978">
    <property type="entry name" value="HSP20-like_chaperone"/>
</dbReference>
<dbReference type="RefSeq" id="XP_004024283.1">
    <property type="nucleotide sequence ID" value="XM_004024234.1"/>
</dbReference>
<evidence type="ECO:0000313" key="5">
    <source>
        <dbReference type="Proteomes" id="UP000008983"/>
    </source>
</evidence>
<evidence type="ECO:0000256" key="2">
    <source>
        <dbReference type="SAM" id="SignalP"/>
    </source>
</evidence>
<sequence>MKTILILLVLYIAKSLQQETSKNRCFEHLKLSSTEINIINQIKDQITKNYKFSTDCLEILVQRGFYKSALVLFEDYFLTNKIDLHENMHKVITSQKKNLDKFVTLLWSSRSQVQQIEPIMKWAQNENFIFIHLKLSMRPDSPSCVHCKVEKSEFTNSTLYMSSFGIFSHQPLRFILNLDLYGEINPQLSSIQEDSVGTLVITRIFKQKQKKIWLRLEKIERKKDIPIWWSMRDQHKIDMDVWDKMIENDREEKKKKKKKNEKEKLDSEHLDNQGDGEAQQQQNDIQEQDNVQEANQVNDNIRKEQNNNEQQLLGNQENKEEL</sequence>
<dbReference type="SUPFAM" id="SSF49764">
    <property type="entry name" value="HSP20-like chaperones"/>
    <property type="match status" value="1"/>
</dbReference>
<keyword evidence="2" id="KW-0732">Signal</keyword>
<evidence type="ECO:0000313" key="4">
    <source>
        <dbReference type="EMBL" id="EGR27399.1"/>
    </source>
</evidence>
<accession>G0R575</accession>
<dbReference type="PROSITE" id="PS51203">
    <property type="entry name" value="CS"/>
    <property type="match status" value="1"/>
</dbReference>
<keyword evidence="5" id="KW-1185">Reference proteome</keyword>
<proteinExistence type="predicted"/>
<evidence type="ECO:0000259" key="3">
    <source>
        <dbReference type="PROSITE" id="PS51203"/>
    </source>
</evidence>
<feature type="signal peptide" evidence="2">
    <location>
        <begin position="1"/>
        <end position="17"/>
    </location>
</feature>
<dbReference type="GeneID" id="14903456"/>
<evidence type="ECO:0000256" key="1">
    <source>
        <dbReference type="SAM" id="MobiDB-lite"/>
    </source>
</evidence>
<dbReference type="InParanoid" id="G0R575"/>
<dbReference type="OrthoDB" id="1564555at2759"/>
<feature type="domain" description="CS" evidence="3">
    <location>
        <begin position="115"/>
        <end position="217"/>
    </location>
</feature>